<organism evidence="2 3">
    <name type="scientific">Coprinellus micaceus</name>
    <name type="common">Glistening ink-cap mushroom</name>
    <name type="synonym">Coprinus micaceus</name>
    <dbReference type="NCBI Taxonomy" id="71717"/>
    <lineage>
        <taxon>Eukaryota</taxon>
        <taxon>Fungi</taxon>
        <taxon>Dikarya</taxon>
        <taxon>Basidiomycota</taxon>
        <taxon>Agaricomycotina</taxon>
        <taxon>Agaricomycetes</taxon>
        <taxon>Agaricomycetidae</taxon>
        <taxon>Agaricales</taxon>
        <taxon>Agaricineae</taxon>
        <taxon>Psathyrellaceae</taxon>
        <taxon>Coprinellus</taxon>
    </lineage>
</organism>
<dbReference type="Proteomes" id="UP000298030">
    <property type="component" value="Unassembled WGS sequence"/>
</dbReference>
<comment type="caution">
    <text evidence="2">The sequence shown here is derived from an EMBL/GenBank/DDBJ whole genome shotgun (WGS) entry which is preliminary data.</text>
</comment>
<evidence type="ECO:0000313" key="2">
    <source>
        <dbReference type="EMBL" id="TEB26930.1"/>
    </source>
</evidence>
<dbReference type="EMBL" id="QPFP01000044">
    <property type="protein sequence ID" value="TEB26930.1"/>
    <property type="molecule type" value="Genomic_DNA"/>
</dbReference>
<name>A0A4Y7SYK6_COPMI</name>
<accession>A0A4Y7SYK6</accession>
<proteinExistence type="predicted"/>
<dbReference type="AlphaFoldDB" id="A0A4Y7SYK6"/>
<sequence>MGVYSVAMIRRRYLKRFRLIGSLGKDWERWPEDTGSAKRNQPGEWHLSKNDGTEGKREWQKEREKEEGENEKGRKEEKKERRKQKMEEEKEKGERRKEKGERRKEKGERRKEKGERRKEKGERRKEKGERRKEKGERRKEKGERRKERKEIVTLLSLPVIPFLLSSPLSSHSHLPVGRGVSSPPSCPKPRPANHRWIYAPIIRDTNVKVQGAVRPNSKAKWWSMSSALMTSWSSGCSKTYQPITRDILSRPSHSRRDKKE</sequence>
<feature type="compositionally biased region" description="Basic and acidic residues" evidence="1">
    <location>
        <begin position="27"/>
        <end position="36"/>
    </location>
</feature>
<gene>
    <name evidence="2" type="ORF">FA13DRAFT_1712917</name>
</gene>
<feature type="region of interest" description="Disordered" evidence="1">
    <location>
        <begin position="27"/>
        <end position="147"/>
    </location>
</feature>
<evidence type="ECO:0000256" key="1">
    <source>
        <dbReference type="SAM" id="MobiDB-lite"/>
    </source>
</evidence>
<reference evidence="2 3" key="1">
    <citation type="journal article" date="2019" name="Nat. Ecol. Evol.">
        <title>Megaphylogeny resolves global patterns of mushroom evolution.</title>
        <authorList>
            <person name="Varga T."/>
            <person name="Krizsan K."/>
            <person name="Foldi C."/>
            <person name="Dima B."/>
            <person name="Sanchez-Garcia M."/>
            <person name="Sanchez-Ramirez S."/>
            <person name="Szollosi G.J."/>
            <person name="Szarkandi J.G."/>
            <person name="Papp V."/>
            <person name="Albert L."/>
            <person name="Andreopoulos W."/>
            <person name="Angelini C."/>
            <person name="Antonin V."/>
            <person name="Barry K.W."/>
            <person name="Bougher N.L."/>
            <person name="Buchanan P."/>
            <person name="Buyck B."/>
            <person name="Bense V."/>
            <person name="Catcheside P."/>
            <person name="Chovatia M."/>
            <person name="Cooper J."/>
            <person name="Damon W."/>
            <person name="Desjardin D."/>
            <person name="Finy P."/>
            <person name="Geml J."/>
            <person name="Haridas S."/>
            <person name="Hughes K."/>
            <person name="Justo A."/>
            <person name="Karasinski D."/>
            <person name="Kautmanova I."/>
            <person name="Kiss B."/>
            <person name="Kocsube S."/>
            <person name="Kotiranta H."/>
            <person name="LaButti K.M."/>
            <person name="Lechner B.E."/>
            <person name="Liimatainen K."/>
            <person name="Lipzen A."/>
            <person name="Lukacs Z."/>
            <person name="Mihaltcheva S."/>
            <person name="Morgado L.N."/>
            <person name="Niskanen T."/>
            <person name="Noordeloos M.E."/>
            <person name="Ohm R.A."/>
            <person name="Ortiz-Santana B."/>
            <person name="Ovrebo C."/>
            <person name="Racz N."/>
            <person name="Riley R."/>
            <person name="Savchenko A."/>
            <person name="Shiryaev A."/>
            <person name="Soop K."/>
            <person name="Spirin V."/>
            <person name="Szebenyi C."/>
            <person name="Tomsovsky M."/>
            <person name="Tulloss R.E."/>
            <person name="Uehling J."/>
            <person name="Grigoriev I.V."/>
            <person name="Vagvolgyi C."/>
            <person name="Papp T."/>
            <person name="Martin F.M."/>
            <person name="Miettinen O."/>
            <person name="Hibbett D.S."/>
            <person name="Nagy L.G."/>
        </authorList>
    </citation>
    <scope>NUCLEOTIDE SEQUENCE [LARGE SCALE GENOMIC DNA]</scope>
    <source>
        <strain evidence="2 3">FP101781</strain>
    </source>
</reference>
<protein>
    <submittedName>
        <fullName evidence="2">Uncharacterized protein</fullName>
    </submittedName>
</protein>
<keyword evidence="3" id="KW-1185">Reference proteome</keyword>
<feature type="compositionally biased region" description="Basic and acidic residues" evidence="1">
    <location>
        <begin position="46"/>
        <end position="147"/>
    </location>
</feature>
<evidence type="ECO:0000313" key="3">
    <source>
        <dbReference type="Proteomes" id="UP000298030"/>
    </source>
</evidence>